<dbReference type="InterPro" id="IPR016166">
    <property type="entry name" value="FAD-bd_PCMH"/>
</dbReference>
<dbReference type="Pfam" id="PF08031">
    <property type="entry name" value="BBE"/>
    <property type="match status" value="1"/>
</dbReference>
<evidence type="ECO:0000313" key="8">
    <source>
        <dbReference type="Proteomes" id="UP001138751"/>
    </source>
</evidence>
<dbReference type="InterPro" id="IPR006093">
    <property type="entry name" value="Oxy_OxRdtase_FAD_BS"/>
</dbReference>
<dbReference type="Pfam" id="PF01565">
    <property type="entry name" value="FAD_binding_4"/>
    <property type="match status" value="1"/>
</dbReference>
<name>A0A9X9WU35_9PROT</name>
<dbReference type="SUPFAM" id="SSF55103">
    <property type="entry name" value="FAD-linked oxidases, C-terminal domain"/>
    <property type="match status" value="1"/>
</dbReference>
<dbReference type="SUPFAM" id="SSF56176">
    <property type="entry name" value="FAD-binding/transporter-associated domain-like"/>
    <property type="match status" value="1"/>
</dbReference>
<dbReference type="PANTHER" id="PTHR42973:SF39">
    <property type="entry name" value="FAD-BINDING PCMH-TYPE DOMAIN-CONTAINING PROTEIN"/>
    <property type="match status" value="1"/>
</dbReference>
<dbReference type="Gene3D" id="3.30.43.10">
    <property type="entry name" value="Uridine Diphospho-n-acetylenolpyruvylglucosamine Reductase, domain 2"/>
    <property type="match status" value="1"/>
</dbReference>
<reference evidence="7" key="2">
    <citation type="journal article" date="2021" name="Syst. Appl. Microbiol.">
        <title>Roseomonas hellenica sp. nov., isolated from roots of wild-growing Alkanna tinctoria.</title>
        <authorList>
            <person name="Rat A."/>
            <person name="Naranjo H.D."/>
            <person name="Lebbe L."/>
            <person name="Cnockaert M."/>
            <person name="Krigas N."/>
            <person name="Grigoriadou K."/>
            <person name="Maloupa E."/>
            <person name="Willems A."/>
        </authorList>
    </citation>
    <scope>NUCLEOTIDE SEQUENCE</scope>
    <source>
        <strain evidence="7">LMG 31231</strain>
    </source>
</reference>
<evidence type="ECO:0000256" key="2">
    <source>
        <dbReference type="ARBA" id="ARBA00005466"/>
    </source>
</evidence>
<keyword evidence="4" id="KW-0274">FAD</keyword>
<dbReference type="InterPro" id="IPR016164">
    <property type="entry name" value="FAD-linked_Oxase-like_C"/>
</dbReference>
<comment type="caution">
    <text evidence="7">The sequence shown here is derived from an EMBL/GenBank/DDBJ whole genome shotgun (WGS) entry which is preliminary data.</text>
</comment>
<accession>A0A9X9WU35</accession>
<dbReference type="GO" id="GO:0071949">
    <property type="term" value="F:FAD binding"/>
    <property type="evidence" value="ECO:0007669"/>
    <property type="project" value="InterPro"/>
</dbReference>
<dbReference type="GO" id="GO:0016491">
    <property type="term" value="F:oxidoreductase activity"/>
    <property type="evidence" value="ECO:0007669"/>
    <property type="project" value="UniProtKB-KW"/>
</dbReference>
<dbReference type="PROSITE" id="PS51387">
    <property type="entry name" value="FAD_PCMH"/>
    <property type="match status" value="1"/>
</dbReference>
<dbReference type="RefSeq" id="WP_211861033.1">
    <property type="nucleotide sequence ID" value="NZ_JAAEDM010000009.1"/>
</dbReference>
<dbReference type="InterPro" id="IPR006094">
    <property type="entry name" value="Oxid_FAD_bind_N"/>
</dbReference>
<proteinExistence type="inferred from homology"/>
<sequence length="458" mass="48386">MSAAPILDDSIARLAKSFGGTLLRAGDAGYDEARRVHNGLIDKKPAVIARCRGVADVVDAVRLAGEQALEVAIRGGGHNVAGRATVDGGLMIDLSSMKGMHVDPKARAARAQGGMTWNGFNRETQLHGLATTGGVVSSTGIAGLTLGGGLGWLMGKHALALDNLLSAEVVLADGRVVTASAGENADLFWALRGGGGNFGVVTSFEYRLHPIGPMVTGGLIAFPFSAAWDVLRHFRDVTASLPDEISVFGGLVHAPDGSGEKLAAMVMCHCGTLAEGEAAVQPIKRFGAPALDAVGPMPYSEMNAMLDGAFPRGALNYWKSSFLASLTDEAIRTMIDCFARCPTPMGQMLLEHFHGAVTRVGVTDTAFPHRTAGYNMLVLSEWLDPGATEDCIAWARQSYDALRPFMGAGRYVNYIGEDEGSDATAAAYGPNYRRLQQVKAKYDPANVFHVNQNIRPAA</sequence>
<dbReference type="Gene3D" id="3.30.465.10">
    <property type="match status" value="1"/>
</dbReference>
<evidence type="ECO:0000259" key="6">
    <source>
        <dbReference type="PROSITE" id="PS51387"/>
    </source>
</evidence>
<dbReference type="InterPro" id="IPR016167">
    <property type="entry name" value="FAD-bd_PCMH_sub1"/>
</dbReference>
<dbReference type="Gene3D" id="3.40.462.20">
    <property type="match status" value="1"/>
</dbReference>
<keyword evidence="3" id="KW-0285">Flavoprotein</keyword>
<dbReference type="EMBL" id="JAAEDM010000009">
    <property type="protein sequence ID" value="MBR0670664.1"/>
    <property type="molecule type" value="Genomic_DNA"/>
</dbReference>
<gene>
    <name evidence="7" type="ORF">GXW76_05735</name>
</gene>
<dbReference type="Proteomes" id="UP001138751">
    <property type="component" value="Unassembled WGS sequence"/>
</dbReference>
<evidence type="ECO:0000256" key="4">
    <source>
        <dbReference type="ARBA" id="ARBA00022827"/>
    </source>
</evidence>
<feature type="domain" description="FAD-binding PCMH-type" evidence="6">
    <location>
        <begin position="40"/>
        <end position="211"/>
    </location>
</feature>
<comment type="cofactor">
    <cofactor evidence="1">
        <name>FAD</name>
        <dbReference type="ChEBI" id="CHEBI:57692"/>
    </cofactor>
</comment>
<dbReference type="InterPro" id="IPR016169">
    <property type="entry name" value="FAD-bd_PCMH_sub2"/>
</dbReference>
<comment type="similarity">
    <text evidence="2">Belongs to the oxygen-dependent FAD-linked oxidoreductase family.</text>
</comment>
<evidence type="ECO:0000256" key="5">
    <source>
        <dbReference type="ARBA" id="ARBA00023002"/>
    </source>
</evidence>
<dbReference type="PROSITE" id="PS00862">
    <property type="entry name" value="OX2_COVAL_FAD"/>
    <property type="match status" value="1"/>
</dbReference>
<reference evidence="7" key="1">
    <citation type="submission" date="2020-01" db="EMBL/GenBank/DDBJ databases">
        <authorList>
            <person name="Rat A."/>
        </authorList>
    </citation>
    <scope>NUCLEOTIDE SEQUENCE</scope>
    <source>
        <strain evidence="7">LMG 31231</strain>
    </source>
</reference>
<protein>
    <submittedName>
        <fullName evidence="7">FAD-binding oxidoreductase</fullName>
    </submittedName>
</protein>
<organism evidence="7 8">
    <name type="scientific">Neoroseomonas soli</name>
    <dbReference type="NCBI Taxonomy" id="1081025"/>
    <lineage>
        <taxon>Bacteria</taxon>
        <taxon>Pseudomonadati</taxon>
        <taxon>Pseudomonadota</taxon>
        <taxon>Alphaproteobacteria</taxon>
        <taxon>Acetobacterales</taxon>
        <taxon>Acetobacteraceae</taxon>
        <taxon>Neoroseomonas</taxon>
    </lineage>
</organism>
<dbReference type="AlphaFoldDB" id="A0A9X9WU35"/>
<dbReference type="PANTHER" id="PTHR42973">
    <property type="entry name" value="BINDING OXIDOREDUCTASE, PUTATIVE (AFU_ORTHOLOGUE AFUA_1G17690)-RELATED"/>
    <property type="match status" value="1"/>
</dbReference>
<dbReference type="InterPro" id="IPR012951">
    <property type="entry name" value="BBE"/>
</dbReference>
<keyword evidence="5" id="KW-0560">Oxidoreductase</keyword>
<evidence type="ECO:0000256" key="1">
    <source>
        <dbReference type="ARBA" id="ARBA00001974"/>
    </source>
</evidence>
<evidence type="ECO:0000256" key="3">
    <source>
        <dbReference type="ARBA" id="ARBA00022630"/>
    </source>
</evidence>
<keyword evidence="8" id="KW-1185">Reference proteome</keyword>
<dbReference type="InterPro" id="IPR036318">
    <property type="entry name" value="FAD-bd_PCMH-like_sf"/>
</dbReference>
<dbReference type="InterPro" id="IPR050416">
    <property type="entry name" value="FAD-linked_Oxidoreductase"/>
</dbReference>
<evidence type="ECO:0000313" key="7">
    <source>
        <dbReference type="EMBL" id="MBR0670664.1"/>
    </source>
</evidence>